<keyword evidence="3" id="KW-1185">Reference proteome</keyword>
<dbReference type="CDD" id="cd00093">
    <property type="entry name" value="HTH_XRE"/>
    <property type="match status" value="1"/>
</dbReference>
<proteinExistence type="predicted"/>
<dbReference type="InterPro" id="IPR010982">
    <property type="entry name" value="Lambda_DNA-bd_dom_sf"/>
</dbReference>
<dbReference type="Pfam" id="PF01381">
    <property type="entry name" value="HTH_3"/>
    <property type="match status" value="1"/>
</dbReference>
<dbReference type="PANTHER" id="PTHR37038">
    <property type="entry name" value="TRANSCRIPTIONAL REGULATOR-RELATED"/>
    <property type="match status" value="1"/>
</dbReference>
<dbReference type="Pfam" id="PF18768">
    <property type="entry name" value="RNPP_C"/>
    <property type="match status" value="1"/>
</dbReference>
<gene>
    <name evidence="2" type="ORF">DT065_17530</name>
</gene>
<reference evidence="2 3" key="1">
    <citation type="journal article" date="2018" name="J. Microbiol.">
        <title>Salicibibacter kimchii gen. nov., sp. nov., a moderately halophilic and alkalitolerant bacterium in the family Bacillaceae, isolated from kimchi.</title>
        <authorList>
            <person name="Jang J.Y."/>
            <person name="Oh Y.J."/>
            <person name="Lim S.K."/>
            <person name="Park H.K."/>
            <person name="Lee C."/>
            <person name="Kim J.Y."/>
            <person name="Lee M.A."/>
            <person name="Choi H.J."/>
        </authorList>
    </citation>
    <scope>NUCLEOTIDE SEQUENCE [LARGE SCALE GENOMIC DNA]</scope>
    <source>
        <strain evidence="2 3">NKC1-1</strain>
    </source>
</reference>
<dbReference type="InterPro" id="IPR011990">
    <property type="entry name" value="TPR-like_helical_dom_sf"/>
</dbReference>
<dbReference type="RefSeq" id="WP_114375590.1">
    <property type="nucleotide sequence ID" value="NZ_CP031092.1"/>
</dbReference>
<dbReference type="SUPFAM" id="SSF48452">
    <property type="entry name" value="TPR-like"/>
    <property type="match status" value="1"/>
</dbReference>
<sequence length="289" mass="34420">MQYDTIGFNVRYYREMKGLTQKQLAEDICTQAQISKIEKGDIIPLSSTLYEIAKKLDLDVNYFFQMGEHERVDYIEELKNVIRQKIRDYDYEDVMETLQSHEYEKFFTNVYLQQFRLWHLGICIYHLYGDYEKAMEYMEEGLALTYKGSTMYTEREIEIMNSMAIIQYSEGKGEEAHDNLLKAIHASVFVPKLKPSIKVRMWYNLSNILTIEERYNEALGAADRGIQICVREEMMYLLGELLFQRGYCERKLNYKIWKRHFKQAIGIFEVAKKEHLAEMAKKEMGEDHE</sequence>
<dbReference type="Proteomes" id="UP000252100">
    <property type="component" value="Chromosome"/>
</dbReference>
<dbReference type="SMART" id="SM00530">
    <property type="entry name" value="HTH_XRE"/>
    <property type="match status" value="1"/>
</dbReference>
<organism evidence="2 3">
    <name type="scientific">Salicibibacter kimchii</name>
    <dbReference type="NCBI Taxonomy" id="2099786"/>
    <lineage>
        <taxon>Bacteria</taxon>
        <taxon>Bacillati</taxon>
        <taxon>Bacillota</taxon>
        <taxon>Bacilli</taxon>
        <taxon>Bacillales</taxon>
        <taxon>Bacillaceae</taxon>
        <taxon>Salicibibacter</taxon>
    </lineage>
</organism>
<dbReference type="InterPro" id="IPR041315">
    <property type="entry name" value="PlcR_TPR"/>
</dbReference>
<dbReference type="OrthoDB" id="1150409at2"/>
<dbReference type="PANTHER" id="PTHR37038:SF14">
    <property type="entry name" value="TRANSCRIPTIONAL ACTIVATOR"/>
    <property type="match status" value="1"/>
</dbReference>
<dbReference type="EMBL" id="CP031092">
    <property type="protein sequence ID" value="AXF57610.1"/>
    <property type="molecule type" value="Genomic_DNA"/>
</dbReference>
<evidence type="ECO:0000259" key="1">
    <source>
        <dbReference type="PROSITE" id="PS50943"/>
    </source>
</evidence>
<evidence type="ECO:0000313" key="3">
    <source>
        <dbReference type="Proteomes" id="UP000252100"/>
    </source>
</evidence>
<evidence type="ECO:0000313" key="2">
    <source>
        <dbReference type="EMBL" id="AXF57610.1"/>
    </source>
</evidence>
<feature type="domain" description="HTH cro/C1-type" evidence="1">
    <location>
        <begin position="10"/>
        <end position="63"/>
    </location>
</feature>
<dbReference type="SUPFAM" id="SSF47413">
    <property type="entry name" value="lambda repressor-like DNA-binding domains"/>
    <property type="match status" value="1"/>
</dbReference>
<dbReference type="KEGG" id="rue:DT065_17530"/>
<dbReference type="Gene3D" id="1.25.40.10">
    <property type="entry name" value="Tetratricopeptide repeat domain"/>
    <property type="match status" value="1"/>
</dbReference>
<protein>
    <submittedName>
        <fullName evidence="2">XRE family transcriptional regulator</fullName>
    </submittedName>
</protein>
<dbReference type="GO" id="GO:0003677">
    <property type="term" value="F:DNA binding"/>
    <property type="evidence" value="ECO:0007669"/>
    <property type="project" value="InterPro"/>
</dbReference>
<dbReference type="InterPro" id="IPR053163">
    <property type="entry name" value="HTH-type_regulator_Rgg"/>
</dbReference>
<dbReference type="PROSITE" id="PS50943">
    <property type="entry name" value="HTH_CROC1"/>
    <property type="match status" value="1"/>
</dbReference>
<accession>A0A345C329</accession>
<dbReference type="InterPro" id="IPR001387">
    <property type="entry name" value="Cro/C1-type_HTH"/>
</dbReference>
<name>A0A345C329_9BACI</name>
<dbReference type="AlphaFoldDB" id="A0A345C329"/>